<feature type="region of interest" description="Disordered" evidence="1">
    <location>
        <begin position="1"/>
        <end position="36"/>
    </location>
</feature>
<dbReference type="AlphaFoldDB" id="A0A2K1PBR7"/>
<sequence>MPISIQLRSGAKPSPHQSLRDRRSLPYKGGERGEEVKIKNKRTLHKKFKNHFQKLRI</sequence>
<gene>
    <name evidence="2" type="ORF">X927_03955</name>
</gene>
<accession>A0A2K1PBR7</accession>
<dbReference type="Proteomes" id="UP000236604">
    <property type="component" value="Unassembled WGS sequence"/>
</dbReference>
<feature type="compositionally biased region" description="Basic and acidic residues" evidence="1">
    <location>
        <begin position="18"/>
        <end position="36"/>
    </location>
</feature>
<dbReference type="EMBL" id="AZRN01000012">
    <property type="protein sequence ID" value="PNS00250.1"/>
    <property type="molecule type" value="Genomic_DNA"/>
</dbReference>
<evidence type="ECO:0000256" key="1">
    <source>
        <dbReference type="SAM" id="MobiDB-lite"/>
    </source>
</evidence>
<name>A0A2K1PBR7_9BACT</name>
<evidence type="ECO:0000313" key="3">
    <source>
        <dbReference type="Proteomes" id="UP000236604"/>
    </source>
</evidence>
<reference evidence="2 3" key="1">
    <citation type="submission" date="2013-12" db="EMBL/GenBank/DDBJ databases">
        <title>Comparative genomics of Petrotoga isolates.</title>
        <authorList>
            <person name="Nesbo C.L."/>
            <person name="Charchuk R."/>
            <person name="Chow K."/>
        </authorList>
    </citation>
    <scope>NUCLEOTIDE SEQUENCE [LARGE SCALE GENOMIC DNA]</scope>
    <source>
        <strain evidence="2 3">DSM 14811</strain>
    </source>
</reference>
<organism evidence="2 3">
    <name type="scientific">Petrotoga mexicana DSM 14811</name>
    <dbReference type="NCBI Taxonomy" id="1122954"/>
    <lineage>
        <taxon>Bacteria</taxon>
        <taxon>Thermotogati</taxon>
        <taxon>Thermotogota</taxon>
        <taxon>Thermotogae</taxon>
        <taxon>Petrotogales</taxon>
        <taxon>Petrotogaceae</taxon>
        <taxon>Petrotoga</taxon>
    </lineage>
</organism>
<evidence type="ECO:0000313" key="2">
    <source>
        <dbReference type="EMBL" id="PNS00250.1"/>
    </source>
</evidence>
<protein>
    <submittedName>
        <fullName evidence="2">Uncharacterized protein</fullName>
    </submittedName>
</protein>
<comment type="caution">
    <text evidence="2">The sequence shown here is derived from an EMBL/GenBank/DDBJ whole genome shotgun (WGS) entry which is preliminary data.</text>
</comment>
<keyword evidence="3" id="KW-1185">Reference proteome</keyword>
<proteinExistence type="predicted"/>